<dbReference type="InterPro" id="IPR011006">
    <property type="entry name" value="CheY-like_superfamily"/>
</dbReference>
<sequence>MNRDDNMTQPLQLLIIHPRPVMQLGFRHLLSLLQLKMEVYCQAASPKNMLEHPEIDYADAIITELDGQDECISANINLLMLLQQRWPQRPLIILTDITDRSVLRQLLNDSATSVISLRETRQNCIHLVATALQGTRVISPLIEQHLHRETRKVASLNAILSKAELHVLKKLQAGYGVSQIAGQLCRSVKTISTHKRHIMDKLSVTSEVDLFAAINRCLSLEQRK</sequence>
<dbReference type="AlphaFoldDB" id="A0A370QNV5"/>
<dbReference type="Proteomes" id="UP000254848">
    <property type="component" value="Unassembled WGS sequence"/>
</dbReference>
<accession>A0A370QNV5</accession>
<feature type="domain" description="HTH luxR-type" evidence="2">
    <location>
        <begin position="153"/>
        <end position="218"/>
    </location>
</feature>
<dbReference type="SUPFAM" id="SSF46894">
    <property type="entry name" value="C-terminal effector domain of the bipartite response regulators"/>
    <property type="match status" value="1"/>
</dbReference>
<keyword evidence="4" id="KW-1185">Reference proteome</keyword>
<dbReference type="PRINTS" id="PR00038">
    <property type="entry name" value="HTHLUXR"/>
</dbReference>
<dbReference type="GO" id="GO:0003677">
    <property type="term" value="F:DNA binding"/>
    <property type="evidence" value="ECO:0007669"/>
    <property type="project" value="UniProtKB-KW"/>
</dbReference>
<protein>
    <submittedName>
        <fullName evidence="3">Two-component system capsular synthesis response regulator RcsB</fullName>
    </submittedName>
</protein>
<dbReference type="CDD" id="cd06170">
    <property type="entry name" value="LuxR_C_like"/>
    <property type="match status" value="1"/>
</dbReference>
<dbReference type="InterPro" id="IPR016032">
    <property type="entry name" value="Sig_transdc_resp-reg_C-effctor"/>
</dbReference>
<dbReference type="PANTHER" id="PTHR43214">
    <property type="entry name" value="TWO-COMPONENT RESPONSE REGULATOR"/>
    <property type="match status" value="1"/>
</dbReference>
<evidence type="ECO:0000313" key="4">
    <source>
        <dbReference type="Proteomes" id="UP000254848"/>
    </source>
</evidence>
<dbReference type="GO" id="GO:0006355">
    <property type="term" value="P:regulation of DNA-templated transcription"/>
    <property type="evidence" value="ECO:0007669"/>
    <property type="project" value="InterPro"/>
</dbReference>
<comment type="caution">
    <text evidence="3">The sequence shown here is derived from an EMBL/GenBank/DDBJ whole genome shotgun (WGS) entry which is preliminary data.</text>
</comment>
<dbReference type="SUPFAM" id="SSF52172">
    <property type="entry name" value="CheY-like"/>
    <property type="match status" value="1"/>
</dbReference>
<evidence type="ECO:0000313" key="3">
    <source>
        <dbReference type="EMBL" id="RDK90067.1"/>
    </source>
</evidence>
<organism evidence="3 4">
    <name type="scientific">Enterobacillus tribolii</name>
    <dbReference type="NCBI Taxonomy" id="1487935"/>
    <lineage>
        <taxon>Bacteria</taxon>
        <taxon>Pseudomonadati</taxon>
        <taxon>Pseudomonadota</taxon>
        <taxon>Gammaproteobacteria</taxon>
        <taxon>Enterobacterales</taxon>
        <taxon>Hafniaceae</taxon>
        <taxon>Enterobacillus</taxon>
    </lineage>
</organism>
<keyword evidence="1" id="KW-0238">DNA-binding</keyword>
<dbReference type="SMART" id="SM00421">
    <property type="entry name" value="HTH_LUXR"/>
    <property type="match status" value="1"/>
</dbReference>
<dbReference type="PROSITE" id="PS00622">
    <property type="entry name" value="HTH_LUXR_1"/>
    <property type="match status" value="1"/>
</dbReference>
<dbReference type="EMBL" id="QRAP01000006">
    <property type="protein sequence ID" value="RDK90067.1"/>
    <property type="molecule type" value="Genomic_DNA"/>
</dbReference>
<dbReference type="PANTHER" id="PTHR43214:SF30">
    <property type="entry name" value="TRANSCRIPTION FACTOR YJJQ-RELATED"/>
    <property type="match status" value="1"/>
</dbReference>
<name>A0A370QNV5_9GAMM</name>
<dbReference type="Gene3D" id="3.40.50.2300">
    <property type="match status" value="1"/>
</dbReference>
<dbReference type="Pfam" id="PF00196">
    <property type="entry name" value="GerE"/>
    <property type="match status" value="1"/>
</dbReference>
<gene>
    <name evidence="3" type="ORF">C8D90_106276</name>
</gene>
<proteinExistence type="predicted"/>
<dbReference type="InterPro" id="IPR039420">
    <property type="entry name" value="WalR-like"/>
</dbReference>
<evidence type="ECO:0000259" key="2">
    <source>
        <dbReference type="PROSITE" id="PS50043"/>
    </source>
</evidence>
<dbReference type="PROSITE" id="PS50043">
    <property type="entry name" value="HTH_LUXR_2"/>
    <property type="match status" value="1"/>
</dbReference>
<dbReference type="RefSeq" id="WP_115459175.1">
    <property type="nucleotide sequence ID" value="NZ_QRAP01000006.1"/>
</dbReference>
<evidence type="ECO:0000256" key="1">
    <source>
        <dbReference type="ARBA" id="ARBA00023125"/>
    </source>
</evidence>
<reference evidence="3 4" key="1">
    <citation type="submission" date="2018-07" db="EMBL/GenBank/DDBJ databases">
        <title>Genomic Encyclopedia of Type Strains, Phase IV (KMG-IV): sequencing the most valuable type-strain genomes for metagenomic binning, comparative biology and taxonomic classification.</title>
        <authorList>
            <person name="Goeker M."/>
        </authorList>
    </citation>
    <scope>NUCLEOTIDE SEQUENCE [LARGE SCALE GENOMIC DNA]</scope>
    <source>
        <strain evidence="3 4">DSM 103736</strain>
    </source>
</reference>
<dbReference type="InterPro" id="IPR000792">
    <property type="entry name" value="Tscrpt_reg_LuxR_C"/>
</dbReference>
<dbReference type="OrthoDB" id="6505015at2"/>